<organism evidence="1 2">
    <name type="scientific">Phocicoccus schoeneichii</name>
    <dbReference type="NCBI Taxonomy" id="1812261"/>
    <lineage>
        <taxon>Bacteria</taxon>
        <taxon>Bacillati</taxon>
        <taxon>Bacillota</taxon>
        <taxon>Bacilli</taxon>
        <taxon>Bacillales</taxon>
        <taxon>Salinicoccaceae</taxon>
        <taxon>Phocicoccus</taxon>
    </lineage>
</organism>
<dbReference type="EMBL" id="CAJEWE010000010">
    <property type="protein sequence ID" value="CAD2078567.1"/>
    <property type="molecule type" value="Genomic_DNA"/>
</dbReference>
<accession>A0A6V7RKB8</accession>
<dbReference type="Proteomes" id="UP000521032">
    <property type="component" value="Unassembled WGS sequence"/>
</dbReference>
<evidence type="ECO:0000313" key="2">
    <source>
        <dbReference type="Proteomes" id="UP000521032"/>
    </source>
</evidence>
<gene>
    <name evidence="1" type="ORF">JEOSCH030_01558</name>
</gene>
<sequence length="114" mass="13915">MLKVKRLYDEKSTQDGMRILVDRVWPRGVKKEDVDYDEWYKELAPSTELRKWFDHDPEKWDNFKKKYFKELKKQHKRLEEIKEKSDGHNVTLIYGAKDKEHNQAVAIKEYIEKS</sequence>
<evidence type="ECO:0000313" key="1">
    <source>
        <dbReference type="EMBL" id="CAD2078567.1"/>
    </source>
</evidence>
<dbReference type="AlphaFoldDB" id="A0A6V7RKB8"/>
<dbReference type="PANTHER" id="PTHR36849">
    <property type="entry name" value="CYTOPLASMIC PROTEIN-RELATED"/>
    <property type="match status" value="1"/>
</dbReference>
<reference evidence="1 2" key="1">
    <citation type="submission" date="2020-07" db="EMBL/GenBank/DDBJ databases">
        <authorList>
            <person name="Criscuolo A."/>
        </authorList>
    </citation>
    <scope>NUCLEOTIDE SEQUENCE [LARGE SCALE GENOMIC DNA]</scope>
    <source>
        <strain evidence="2">CIP 111030</strain>
    </source>
</reference>
<name>A0A6V7RKB8_9BACL</name>
<protein>
    <recommendedName>
        <fullName evidence="3">DUF488 domain-containing protein</fullName>
    </recommendedName>
</protein>
<dbReference type="Pfam" id="PF22752">
    <property type="entry name" value="DUF488-N3i"/>
    <property type="match status" value="1"/>
</dbReference>
<dbReference type="RefSeq" id="WP_186088354.1">
    <property type="nucleotide sequence ID" value="NZ_BMDB01000001.1"/>
</dbReference>
<proteinExistence type="predicted"/>
<evidence type="ECO:0008006" key="3">
    <source>
        <dbReference type="Google" id="ProtNLM"/>
    </source>
</evidence>
<keyword evidence="2" id="KW-1185">Reference proteome</keyword>
<dbReference type="PANTHER" id="PTHR36849:SF1">
    <property type="entry name" value="CYTOPLASMIC PROTEIN"/>
    <property type="match status" value="1"/>
</dbReference>
<dbReference type="InterPro" id="IPR052552">
    <property type="entry name" value="YeaO-like"/>
</dbReference>
<comment type="caution">
    <text evidence="1">The sequence shown here is derived from an EMBL/GenBank/DDBJ whole genome shotgun (WGS) entry which is preliminary data.</text>
</comment>